<dbReference type="OrthoDB" id="1724808at2759"/>
<dbReference type="EMBL" id="QJKJ01005760">
    <property type="protein sequence ID" value="RDX89135.1"/>
    <property type="molecule type" value="Genomic_DNA"/>
</dbReference>
<feature type="non-terminal residue" evidence="2">
    <location>
        <position position="1"/>
    </location>
</feature>
<sequence length="91" mass="10204">MCKADSIAYTSSLKGGESLSKEKLPSFSEVFFIMRSEEIRRSVMLDKENSNTGSTIVTGKGPTERSTSEANDQDIPRILATSIMKRRKLWK</sequence>
<evidence type="ECO:0000313" key="2">
    <source>
        <dbReference type="EMBL" id="RDX89135.1"/>
    </source>
</evidence>
<dbReference type="AlphaFoldDB" id="A0A371GF09"/>
<dbReference type="Proteomes" id="UP000257109">
    <property type="component" value="Unassembled WGS sequence"/>
</dbReference>
<feature type="region of interest" description="Disordered" evidence="1">
    <location>
        <begin position="45"/>
        <end position="75"/>
    </location>
</feature>
<evidence type="ECO:0000256" key="1">
    <source>
        <dbReference type="SAM" id="MobiDB-lite"/>
    </source>
</evidence>
<gene>
    <name evidence="2" type="ORF">CR513_29181</name>
</gene>
<name>A0A371GF09_MUCPR</name>
<evidence type="ECO:0000313" key="3">
    <source>
        <dbReference type="Proteomes" id="UP000257109"/>
    </source>
</evidence>
<reference evidence="2" key="1">
    <citation type="submission" date="2018-05" db="EMBL/GenBank/DDBJ databases">
        <title>Draft genome of Mucuna pruriens seed.</title>
        <authorList>
            <person name="Nnadi N.E."/>
            <person name="Vos R."/>
            <person name="Hasami M.H."/>
            <person name="Devisetty U.K."/>
            <person name="Aguiy J.C."/>
        </authorList>
    </citation>
    <scope>NUCLEOTIDE SEQUENCE [LARGE SCALE GENOMIC DNA]</scope>
    <source>
        <strain evidence="2">JCA_2017</strain>
    </source>
</reference>
<proteinExistence type="predicted"/>
<protein>
    <submittedName>
        <fullName evidence="2">Uncharacterized protein</fullName>
    </submittedName>
</protein>
<keyword evidence="3" id="KW-1185">Reference proteome</keyword>
<organism evidence="2 3">
    <name type="scientific">Mucuna pruriens</name>
    <name type="common">Velvet bean</name>
    <name type="synonym">Dolichos pruriens</name>
    <dbReference type="NCBI Taxonomy" id="157652"/>
    <lineage>
        <taxon>Eukaryota</taxon>
        <taxon>Viridiplantae</taxon>
        <taxon>Streptophyta</taxon>
        <taxon>Embryophyta</taxon>
        <taxon>Tracheophyta</taxon>
        <taxon>Spermatophyta</taxon>
        <taxon>Magnoliopsida</taxon>
        <taxon>eudicotyledons</taxon>
        <taxon>Gunneridae</taxon>
        <taxon>Pentapetalae</taxon>
        <taxon>rosids</taxon>
        <taxon>fabids</taxon>
        <taxon>Fabales</taxon>
        <taxon>Fabaceae</taxon>
        <taxon>Papilionoideae</taxon>
        <taxon>50 kb inversion clade</taxon>
        <taxon>NPAAA clade</taxon>
        <taxon>indigoferoid/millettioid clade</taxon>
        <taxon>Phaseoleae</taxon>
        <taxon>Mucuna</taxon>
    </lineage>
</organism>
<comment type="caution">
    <text evidence="2">The sequence shown here is derived from an EMBL/GenBank/DDBJ whole genome shotgun (WGS) entry which is preliminary data.</text>
</comment>
<accession>A0A371GF09</accession>